<evidence type="ECO:0000313" key="3">
    <source>
        <dbReference type="Proteomes" id="UP001296993"/>
    </source>
</evidence>
<keyword evidence="1" id="KW-0472">Membrane</keyword>
<keyword evidence="3" id="KW-1185">Reference proteome</keyword>
<dbReference type="Proteomes" id="UP001296993">
    <property type="component" value="Unassembled WGS sequence"/>
</dbReference>
<protein>
    <submittedName>
        <fullName evidence="2">Uncharacterized protein</fullName>
    </submittedName>
</protein>
<proteinExistence type="predicted"/>
<feature type="transmembrane region" description="Helical" evidence="1">
    <location>
        <begin position="24"/>
        <end position="42"/>
    </location>
</feature>
<accession>A0ABS4XGX1</accession>
<reference evidence="2 3" key="1">
    <citation type="submission" date="2021-03" db="EMBL/GenBank/DDBJ databases">
        <title>Sequencing the genomes of 1000 actinobacteria strains.</title>
        <authorList>
            <person name="Klenk H.-P."/>
        </authorList>
    </citation>
    <scope>NUCLEOTIDE SEQUENCE [LARGE SCALE GENOMIC DNA]</scope>
    <source>
        <strain evidence="2 3">DSM 15797</strain>
    </source>
</reference>
<keyword evidence="1" id="KW-0812">Transmembrane</keyword>
<evidence type="ECO:0000256" key="1">
    <source>
        <dbReference type="SAM" id="Phobius"/>
    </source>
</evidence>
<organism evidence="2 3">
    <name type="scientific">Paeniglutamicibacter kerguelensis</name>
    <dbReference type="NCBI Taxonomy" id="254788"/>
    <lineage>
        <taxon>Bacteria</taxon>
        <taxon>Bacillati</taxon>
        <taxon>Actinomycetota</taxon>
        <taxon>Actinomycetes</taxon>
        <taxon>Micrococcales</taxon>
        <taxon>Micrococcaceae</taxon>
        <taxon>Paeniglutamicibacter</taxon>
    </lineage>
</organism>
<dbReference type="EMBL" id="JAGIOF010000001">
    <property type="protein sequence ID" value="MBP2387717.1"/>
    <property type="molecule type" value="Genomic_DNA"/>
</dbReference>
<name>A0ABS4XGX1_9MICC</name>
<sequence>MNSEPNLRECTIEKLQDGPASLCWQSWLIFFVWWGMGTVFFFKVPGGIKADIDAEERVLEIVNACKAKTQHPARHHAAGQQAANALGWHRFFRCQPREFRVFGPLARAANMQ</sequence>
<keyword evidence="1" id="KW-1133">Transmembrane helix</keyword>
<evidence type="ECO:0000313" key="2">
    <source>
        <dbReference type="EMBL" id="MBP2387717.1"/>
    </source>
</evidence>
<comment type="caution">
    <text evidence="2">The sequence shown here is derived from an EMBL/GenBank/DDBJ whole genome shotgun (WGS) entry which is preliminary data.</text>
</comment>
<gene>
    <name evidence="2" type="ORF">JOF47_003228</name>
</gene>
<dbReference type="RefSeq" id="WP_210000156.1">
    <property type="nucleotide sequence ID" value="NZ_BAAAJY010000001.1"/>
</dbReference>